<accession>A0A7G5H1F0</accession>
<dbReference type="PANTHER" id="PTHR11079:SF162">
    <property type="entry name" value="RIBOFLAVIN BIOSYNTHESIS PROTEIN PYRD, CHLOROPLASTIC"/>
    <property type="match status" value="1"/>
</dbReference>
<evidence type="ECO:0000259" key="3">
    <source>
        <dbReference type="PROSITE" id="PS51747"/>
    </source>
</evidence>
<dbReference type="AlphaFoldDB" id="A0A7G5H1F0"/>
<dbReference type="PROSITE" id="PS51747">
    <property type="entry name" value="CYT_DCMP_DEAMINASES_2"/>
    <property type="match status" value="1"/>
</dbReference>
<keyword evidence="5" id="KW-1185">Reference proteome</keyword>
<proteinExistence type="predicted"/>
<dbReference type="GO" id="GO:0008270">
    <property type="term" value="F:zinc ion binding"/>
    <property type="evidence" value="ECO:0007669"/>
    <property type="project" value="InterPro"/>
</dbReference>
<evidence type="ECO:0000256" key="1">
    <source>
        <dbReference type="ARBA" id="ARBA00022723"/>
    </source>
</evidence>
<dbReference type="KEGG" id="sfol:H3H32_08605"/>
<organism evidence="4 5">
    <name type="scientific">Spirosoma foliorum</name>
    <dbReference type="NCBI Taxonomy" id="2710596"/>
    <lineage>
        <taxon>Bacteria</taxon>
        <taxon>Pseudomonadati</taxon>
        <taxon>Bacteroidota</taxon>
        <taxon>Cytophagia</taxon>
        <taxon>Cytophagales</taxon>
        <taxon>Cytophagaceae</taxon>
        <taxon>Spirosoma</taxon>
    </lineage>
</organism>
<dbReference type="PANTHER" id="PTHR11079">
    <property type="entry name" value="CYTOSINE DEAMINASE FAMILY MEMBER"/>
    <property type="match status" value="1"/>
</dbReference>
<dbReference type="Proteomes" id="UP000515369">
    <property type="component" value="Chromosome"/>
</dbReference>
<gene>
    <name evidence="4" type="ORF">H3H32_08605</name>
</gene>
<dbReference type="InterPro" id="IPR016193">
    <property type="entry name" value="Cytidine_deaminase-like"/>
</dbReference>
<sequence length="135" mass="14824">MNEHLRFIERCRQLAKEASETGNTPVGSVIVRDGVIIGEGREATRPANDITRHAEVEAIRDALAHLGSSKLTGCLLYTTHEPCILCSYAIRHYQLGWVGFETKVPTVGGFSSGWPILTATDISIWCHPPIVEVLV</sequence>
<keyword evidence="1" id="KW-0479">Metal-binding</keyword>
<feature type="domain" description="CMP/dCMP-type deaminase" evidence="3">
    <location>
        <begin position="2"/>
        <end position="113"/>
    </location>
</feature>
<dbReference type="InterPro" id="IPR002125">
    <property type="entry name" value="CMP_dCMP_dom"/>
</dbReference>
<protein>
    <submittedName>
        <fullName evidence="4">Nucleoside deaminase</fullName>
    </submittedName>
</protein>
<keyword evidence="2" id="KW-0862">Zinc</keyword>
<dbReference type="Gene3D" id="3.40.140.10">
    <property type="entry name" value="Cytidine Deaminase, domain 2"/>
    <property type="match status" value="1"/>
</dbReference>
<name>A0A7G5H1F0_9BACT</name>
<evidence type="ECO:0000313" key="4">
    <source>
        <dbReference type="EMBL" id="QMW04942.1"/>
    </source>
</evidence>
<dbReference type="CDD" id="cd01285">
    <property type="entry name" value="nucleoside_deaminase"/>
    <property type="match status" value="1"/>
</dbReference>
<reference evidence="4 5" key="1">
    <citation type="submission" date="2020-07" db="EMBL/GenBank/DDBJ databases">
        <title>Spirosoma foliorum sp. nov., isolated from the leaves on the Nejang mountain Korea, Republic of.</title>
        <authorList>
            <person name="Ho H."/>
            <person name="Lee Y.-J."/>
            <person name="Nurcahyanto D.-A."/>
            <person name="Kim S.-G."/>
        </authorList>
    </citation>
    <scope>NUCLEOTIDE SEQUENCE [LARGE SCALE GENOMIC DNA]</scope>
    <source>
        <strain evidence="4 5">PL0136</strain>
    </source>
</reference>
<evidence type="ECO:0000313" key="5">
    <source>
        <dbReference type="Proteomes" id="UP000515369"/>
    </source>
</evidence>
<dbReference type="Pfam" id="PF00383">
    <property type="entry name" value="dCMP_cyt_deam_1"/>
    <property type="match status" value="1"/>
</dbReference>
<dbReference type="SUPFAM" id="SSF53927">
    <property type="entry name" value="Cytidine deaminase-like"/>
    <property type="match status" value="1"/>
</dbReference>
<dbReference type="InterPro" id="IPR016192">
    <property type="entry name" value="APOBEC/CMP_deaminase_Zn-bd"/>
</dbReference>
<dbReference type="GO" id="GO:0016787">
    <property type="term" value="F:hydrolase activity"/>
    <property type="evidence" value="ECO:0007669"/>
    <property type="project" value="InterPro"/>
</dbReference>
<dbReference type="PROSITE" id="PS00903">
    <property type="entry name" value="CYT_DCMP_DEAMINASES_1"/>
    <property type="match status" value="1"/>
</dbReference>
<dbReference type="RefSeq" id="WP_182462292.1">
    <property type="nucleotide sequence ID" value="NZ_CP059732.1"/>
</dbReference>
<dbReference type="EMBL" id="CP059732">
    <property type="protein sequence ID" value="QMW04942.1"/>
    <property type="molecule type" value="Genomic_DNA"/>
</dbReference>
<evidence type="ECO:0000256" key="2">
    <source>
        <dbReference type="ARBA" id="ARBA00022833"/>
    </source>
</evidence>